<accession>A0A557RJA0</accession>
<dbReference type="CDD" id="cd01948">
    <property type="entry name" value="EAL"/>
    <property type="match status" value="1"/>
</dbReference>
<dbReference type="AlphaFoldDB" id="A0A557RJA0"/>
<dbReference type="InterPro" id="IPR050706">
    <property type="entry name" value="Cyclic-di-GMP_PDE-like"/>
</dbReference>
<dbReference type="InterPro" id="IPR001633">
    <property type="entry name" value="EAL_dom"/>
</dbReference>
<dbReference type="InterPro" id="IPR035919">
    <property type="entry name" value="EAL_sf"/>
</dbReference>
<dbReference type="PROSITE" id="PS50887">
    <property type="entry name" value="GGDEF"/>
    <property type="match status" value="1"/>
</dbReference>
<keyword evidence="1" id="KW-0812">Transmembrane</keyword>
<feature type="transmembrane region" description="Helical" evidence="1">
    <location>
        <begin position="30"/>
        <end position="48"/>
    </location>
</feature>
<evidence type="ECO:0000259" key="3">
    <source>
        <dbReference type="PROSITE" id="PS50887"/>
    </source>
</evidence>
<dbReference type="Proteomes" id="UP000316688">
    <property type="component" value="Unassembled WGS sequence"/>
</dbReference>
<organism evidence="4 5">
    <name type="scientific">Spiribacter aquaticus</name>
    <dbReference type="NCBI Taxonomy" id="1935996"/>
    <lineage>
        <taxon>Bacteria</taxon>
        <taxon>Pseudomonadati</taxon>
        <taxon>Pseudomonadota</taxon>
        <taxon>Gammaproteobacteria</taxon>
        <taxon>Chromatiales</taxon>
        <taxon>Ectothiorhodospiraceae</taxon>
        <taxon>Spiribacter</taxon>
    </lineage>
</organism>
<dbReference type="PANTHER" id="PTHR33121:SF15">
    <property type="entry name" value="BLUE LIGHT- AND TEMPERATURE-REGULATED ANTIREPRESSOR BLUF"/>
    <property type="match status" value="1"/>
</dbReference>
<dbReference type="Gene3D" id="3.30.70.270">
    <property type="match status" value="1"/>
</dbReference>
<dbReference type="PROSITE" id="PS50883">
    <property type="entry name" value="EAL"/>
    <property type="match status" value="1"/>
</dbReference>
<dbReference type="Pfam" id="PF00990">
    <property type="entry name" value="GGDEF"/>
    <property type="match status" value="1"/>
</dbReference>
<keyword evidence="1" id="KW-0472">Membrane</keyword>
<feature type="transmembrane region" description="Helical" evidence="1">
    <location>
        <begin position="185"/>
        <end position="205"/>
    </location>
</feature>
<dbReference type="PANTHER" id="PTHR33121">
    <property type="entry name" value="CYCLIC DI-GMP PHOSPHODIESTERASE PDEF"/>
    <property type="match status" value="1"/>
</dbReference>
<dbReference type="NCBIfam" id="TIGR00254">
    <property type="entry name" value="GGDEF"/>
    <property type="match status" value="1"/>
</dbReference>
<comment type="caution">
    <text evidence="4">The sequence shown here is derived from an EMBL/GenBank/DDBJ whole genome shotgun (WGS) entry which is preliminary data.</text>
</comment>
<dbReference type="Pfam" id="PF00563">
    <property type="entry name" value="EAL"/>
    <property type="match status" value="1"/>
</dbReference>
<gene>
    <name evidence="4" type="ORF">FPL11_03850</name>
</gene>
<evidence type="ECO:0000256" key="1">
    <source>
        <dbReference type="SAM" id="Phobius"/>
    </source>
</evidence>
<reference evidence="4 5" key="1">
    <citation type="submission" date="2019-07" db="EMBL/GenBank/DDBJ databases">
        <title>Reclasification of Spiribacter aquaticus.</title>
        <authorList>
            <person name="Leon M.J."/>
            <person name="Sanchez-Porro C."/>
            <person name="Ventosa A."/>
        </authorList>
    </citation>
    <scope>NUCLEOTIDE SEQUENCE [LARGE SCALE GENOMIC DNA]</scope>
    <source>
        <strain evidence="4 5">SP30</strain>
    </source>
</reference>
<dbReference type="CDD" id="cd01949">
    <property type="entry name" value="GGDEF"/>
    <property type="match status" value="1"/>
</dbReference>
<dbReference type="InterPro" id="IPR000160">
    <property type="entry name" value="GGDEF_dom"/>
</dbReference>
<dbReference type="EMBL" id="VMKP01000002">
    <property type="protein sequence ID" value="TVO65230.1"/>
    <property type="molecule type" value="Genomic_DNA"/>
</dbReference>
<dbReference type="SMART" id="SM00267">
    <property type="entry name" value="GGDEF"/>
    <property type="match status" value="1"/>
</dbReference>
<sequence>MMAANQGDTRVLDFLRTCWRHIRHLRWVQMLLLGLILLLGFGVTGAFYDNYRDSVDTEKHNVRSSLERTTQLLSERIGQSVLLNNRSNIEQRLRLLETMPTIGVVVVANHQGDVLVRARKQDQTLVFTDPTGPQSASGDTGFSGRFPALGYTSSITFGTRTVGSITLRTDAPHVQASTDARFRQFLLESFVMWCVLGIFGGYLFIQTRFENRLRRQLHVDPVTGELSRFGFNERFRDRDRFLHQALLLVDLYDMKAINAGHGLAIGDRILQIVARTLRATLGPRAAVARLDGDDFAIMIPATQWASVQQIGHAVTTALHAVRFDEIDELEKIKVCGGAVIVGPEDSLSQRLSEADLALKHAKQRDWGRIVCADAEFIAHSQSTGAFVTDLRIRQGLKTHEFEYHIQPIVNVGTGETLGYESLIRWNCEGEMRPPAIFLDRFREVMKDDEYYAYVVAMRRALTQQAARSGVGFLTFNIGLEDLNNLQNPDQFAYDFGADCPNGPEVIIEVTERGLPQHFGDDLTGLKTAWEELRSRHTTLALDDFGALESNLYRLRELDIEYVKIDKTLITAVIDDPKSRAIVRSIGMLCEALDIHVVAEGIETETLSETVLSLGIPIQQGFLLGRPQPPAHYFGGGN</sequence>
<feature type="domain" description="GGDEF" evidence="3">
    <location>
        <begin position="242"/>
        <end position="374"/>
    </location>
</feature>
<evidence type="ECO:0000313" key="5">
    <source>
        <dbReference type="Proteomes" id="UP000316688"/>
    </source>
</evidence>
<feature type="domain" description="EAL" evidence="2">
    <location>
        <begin position="385"/>
        <end position="637"/>
    </location>
</feature>
<protein>
    <submittedName>
        <fullName evidence="4">GGDEF domain-containing protein</fullName>
    </submittedName>
</protein>
<proteinExistence type="predicted"/>
<dbReference type="InterPro" id="IPR043128">
    <property type="entry name" value="Rev_trsase/Diguanyl_cyclase"/>
</dbReference>
<dbReference type="Gene3D" id="3.20.20.450">
    <property type="entry name" value="EAL domain"/>
    <property type="match status" value="1"/>
</dbReference>
<dbReference type="GO" id="GO:0071111">
    <property type="term" value="F:cyclic-guanylate-specific phosphodiesterase activity"/>
    <property type="evidence" value="ECO:0007669"/>
    <property type="project" value="InterPro"/>
</dbReference>
<dbReference type="SMART" id="SM00052">
    <property type="entry name" value="EAL"/>
    <property type="match status" value="1"/>
</dbReference>
<dbReference type="InterPro" id="IPR029787">
    <property type="entry name" value="Nucleotide_cyclase"/>
</dbReference>
<name>A0A557RJA0_9GAMM</name>
<dbReference type="SUPFAM" id="SSF55073">
    <property type="entry name" value="Nucleotide cyclase"/>
    <property type="match status" value="1"/>
</dbReference>
<dbReference type="SUPFAM" id="SSF141868">
    <property type="entry name" value="EAL domain-like"/>
    <property type="match status" value="1"/>
</dbReference>
<evidence type="ECO:0000259" key="2">
    <source>
        <dbReference type="PROSITE" id="PS50883"/>
    </source>
</evidence>
<keyword evidence="5" id="KW-1185">Reference proteome</keyword>
<keyword evidence="1" id="KW-1133">Transmembrane helix</keyword>
<evidence type="ECO:0000313" key="4">
    <source>
        <dbReference type="EMBL" id="TVO65230.1"/>
    </source>
</evidence>